<dbReference type="EMBL" id="CAXDID020000058">
    <property type="protein sequence ID" value="CAL6008912.1"/>
    <property type="molecule type" value="Genomic_DNA"/>
</dbReference>
<protein>
    <submittedName>
        <fullName evidence="1">Uncharacterized protein</fullName>
    </submittedName>
</protein>
<dbReference type="EMBL" id="CATOUU010000195">
    <property type="protein sequence ID" value="CAI9920132.1"/>
    <property type="molecule type" value="Genomic_DNA"/>
</dbReference>
<dbReference type="AlphaFoldDB" id="A0AA86NIU5"/>
<evidence type="ECO:0000313" key="3">
    <source>
        <dbReference type="Proteomes" id="UP001642409"/>
    </source>
</evidence>
<proteinExistence type="predicted"/>
<name>A0AA86NIU5_9EUKA</name>
<evidence type="ECO:0000313" key="2">
    <source>
        <dbReference type="EMBL" id="CAL6008912.1"/>
    </source>
</evidence>
<evidence type="ECO:0000313" key="1">
    <source>
        <dbReference type="EMBL" id="CAI9920132.1"/>
    </source>
</evidence>
<comment type="caution">
    <text evidence="1">The sequence shown here is derived from an EMBL/GenBank/DDBJ whole genome shotgun (WGS) entry which is preliminary data.</text>
</comment>
<reference evidence="2 3" key="2">
    <citation type="submission" date="2024-07" db="EMBL/GenBank/DDBJ databases">
        <authorList>
            <person name="Akdeniz Z."/>
        </authorList>
    </citation>
    <scope>NUCLEOTIDE SEQUENCE [LARGE SCALE GENOMIC DNA]</scope>
</reference>
<gene>
    <name evidence="2" type="ORF">HINF_LOCUS21348</name>
    <name evidence="1" type="ORF">HINF_LOCUS7777</name>
</gene>
<organism evidence="1">
    <name type="scientific">Hexamita inflata</name>
    <dbReference type="NCBI Taxonomy" id="28002"/>
    <lineage>
        <taxon>Eukaryota</taxon>
        <taxon>Metamonada</taxon>
        <taxon>Diplomonadida</taxon>
        <taxon>Hexamitidae</taxon>
        <taxon>Hexamitinae</taxon>
        <taxon>Hexamita</taxon>
    </lineage>
</organism>
<reference evidence="1" key="1">
    <citation type="submission" date="2023-06" db="EMBL/GenBank/DDBJ databases">
        <authorList>
            <person name="Kurt Z."/>
        </authorList>
    </citation>
    <scope>NUCLEOTIDE SEQUENCE</scope>
</reference>
<accession>A0AA86NIU5</accession>
<keyword evidence="3" id="KW-1185">Reference proteome</keyword>
<sequence length="313" mass="37061">MSYSFIGFFGSKGKGKSTQMFRMRDEYVKQSKQFKYDLNNPFILNGSITHTYFVSPTLQFDKTFKKNDNNDIIQVEGTKDNILELVQKIRDMKKELQPVMELQLQVREFFKKSKNLSQTLDRQTAILIINVLKQIENMKQKYPELIIDETDKDIISNLKEFYSLLEGKAILSFIRMPKIILILDDMSSCSLFCQVQENEFYKMIIQQRHLNIFAVFIAAHEMSTLYSAFKTQLTGFLLFQGINYEKMKDYFSQVQELQSDYFSMTDFMNLYKYKICAAHEKNDVEKQKYIHKFLYVVICPTSKVYEGFNIRLK</sequence>
<dbReference type="Proteomes" id="UP001642409">
    <property type="component" value="Unassembled WGS sequence"/>
</dbReference>